<accession>A0A6A4W479</accession>
<protein>
    <submittedName>
        <fullName evidence="1">Uncharacterized protein</fullName>
    </submittedName>
</protein>
<comment type="caution">
    <text evidence="1">The sequence shown here is derived from an EMBL/GenBank/DDBJ whole genome shotgun (WGS) entry which is preliminary data.</text>
</comment>
<organism evidence="1 2">
    <name type="scientific">Amphibalanus amphitrite</name>
    <name type="common">Striped barnacle</name>
    <name type="synonym">Balanus amphitrite</name>
    <dbReference type="NCBI Taxonomy" id="1232801"/>
    <lineage>
        <taxon>Eukaryota</taxon>
        <taxon>Metazoa</taxon>
        <taxon>Ecdysozoa</taxon>
        <taxon>Arthropoda</taxon>
        <taxon>Crustacea</taxon>
        <taxon>Multicrustacea</taxon>
        <taxon>Cirripedia</taxon>
        <taxon>Thoracica</taxon>
        <taxon>Thoracicalcarea</taxon>
        <taxon>Balanomorpha</taxon>
        <taxon>Balanoidea</taxon>
        <taxon>Balanidae</taxon>
        <taxon>Amphibalaninae</taxon>
        <taxon>Amphibalanus</taxon>
    </lineage>
</organism>
<dbReference type="AlphaFoldDB" id="A0A6A4W479"/>
<dbReference type="EMBL" id="VIIS01001426">
    <property type="protein sequence ID" value="KAF0298560.1"/>
    <property type="molecule type" value="Genomic_DNA"/>
</dbReference>
<reference evidence="1 2" key="1">
    <citation type="submission" date="2019-07" db="EMBL/GenBank/DDBJ databases">
        <title>Draft genome assembly of a fouling barnacle, Amphibalanus amphitrite (Darwin, 1854): The first reference genome for Thecostraca.</title>
        <authorList>
            <person name="Kim W."/>
        </authorList>
    </citation>
    <scope>NUCLEOTIDE SEQUENCE [LARGE SCALE GENOMIC DNA]</scope>
    <source>
        <strain evidence="1">SNU_AA5</strain>
        <tissue evidence="1">Soma without cirri and trophi</tissue>
    </source>
</reference>
<evidence type="ECO:0000313" key="1">
    <source>
        <dbReference type="EMBL" id="KAF0298560.1"/>
    </source>
</evidence>
<name>A0A6A4W479_AMPAM</name>
<keyword evidence="2" id="KW-1185">Reference proteome</keyword>
<dbReference type="Proteomes" id="UP000440578">
    <property type="component" value="Unassembled WGS sequence"/>
</dbReference>
<evidence type="ECO:0000313" key="2">
    <source>
        <dbReference type="Proteomes" id="UP000440578"/>
    </source>
</evidence>
<proteinExistence type="predicted"/>
<gene>
    <name evidence="1" type="ORF">FJT64_004070</name>
</gene>
<sequence>MPSCPSTSKRLADGVSLVVDVSAPAGAAAASSQTLRDYLQTQRAELLRLSALLETGITHGGEGQGFFTRAPLGPLDLHALLRGV</sequence>